<dbReference type="InterPro" id="IPR020806">
    <property type="entry name" value="PKS_PP-bd"/>
</dbReference>
<feature type="region of interest" description="C-terminal hotdog fold" evidence="6">
    <location>
        <begin position="2679"/>
        <end position="2819"/>
    </location>
</feature>
<dbReference type="InterPro" id="IPR016039">
    <property type="entry name" value="Thiolase-like"/>
</dbReference>
<dbReference type="InterPro" id="IPR057326">
    <property type="entry name" value="KR_dom"/>
</dbReference>
<reference evidence="11 12" key="1">
    <citation type="submission" date="2020-07" db="EMBL/GenBank/DDBJ databases">
        <title>Genomic Encyclopedia of Archaeal and Bacterial Type Strains, Phase II (KMG-II): from individual species to whole genera.</title>
        <authorList>
            <person name="Goeker M."/>
        </authorList>
    </citation>
    <scope>NUCLEOTIDE SEQUENCE [LARGE SCALE GENOMIC DNA]</scope>
    <source>
        <strain evidence="11 12">DSM 21226</strain>
    </source>
</reference>
<evidence type="ECO:0000256" key="4">
    <source>
        <dbReference type="ARBA" id="ARBA00023268"/>
    </source>
</evidence>
<dbReference type="PROSITE" id="PS52019">
    <property type="entry name" value="PKS_MFAS_DH"/>
    <property type="match status" value="1"/>
</dbReference>
<dbReference type="SMART" id="SM00826">
    <property type="entry name" value="PKS_DH"/>
    <property type="match status" value="1"/>
</dbReference>
<dbReference type="EMBL" id="JACCFH010000002">
    <property type="protein sequence ID" value="NYG35450.1"/>
    <property type="molecule type" value="Genomic_DNA"/>
</dbReference>
<dbReference type="InterPro" id="IPR014043">
    <property type="entry name" value="Acyl_transferase_dom"/>
</dbReference>
<dbReference type="Pfam" id="PF00698">
    <property type="entry name" value="Acyl_transf_1"/>
    <property type="match status" value="2"/>
</dbReference>
<dbReference type="InterPro" id="IPR013217">
    <property type="entry name" value="Methyltransf_12"/>
</dbReference>
<comment type="caution">
    <text evidence="11">The sequence shown here is derived from an EMBL/GenBank/DDBJ whole genome shotgun (WGS) entry which is preliminary data.</text>
</comment>
<feature type="active site" description="Proton acceptor; for dehydratase activity" evidence="6">
    <location>
        <position position="2565"/>
    </location>
</feature>
<dbReference type="InterPro" id="IPR049551">
    <property type="entry name" value="PKS_DH_C"/>
</dbReference>
<dbReference type="PROSITE" id="PS52004">
    <property type="entry name" value="KS3_2"/>
    <property type="match status" value="2"/>
</dbReference>
<dbReference type="SUPFAM" id="SSF53335">
    <property type="entry name" value="S-adenosyl-L-methionine-dependent methyltransferases"/>
    <property type="match status" value="1"/>
</dbReference>
<evidence type="ECO:0000256" key="2">
    <source>
        <dbReference type="ARBA" id="ARBA00022553"/>
    </source>
</evidence>
<dbReference type="Gene3D" id="3.30.70.3290">
    <property type="match status" value="2"/>
</dbReference>
<dbReference type="Pfam" id="PF08659">
    <property type="entry name" value="KR"/>
    <property type="match status" value="2"/>
</dbReference>
<dbReference type="Pfam" id="PF22621">
    <property type="entry name" value="CurL-like_PKS_C"/>
    <property type="match status" value="2"/>
</dbReference>
<dbReference type="SMART" id="SM00825">
    <property type="entry name" value="PKS_KS"/>
    <property type="match status" value="2"/>
</dbReference>
<accession>A0A7Y9R5A5</accession>
<dbReference type="RefSeq" id="WP_179636344.1">
    <property type="nucleotide sequence ID" value="NZ_JACCFH010000002.1"/>
</dbReference>
<dbReference type="SUPFAM" id="SSF55048">
    <property type="entry name" value="Probable ACP-binding domain of malonyl-CoA ACP transacylase"/>
    <property type="match status" value="2"/>
</dbReference>
<dbReference type="PROSITE" id="PS00606">
    <property type="entry name" value="KS3_1"/>
    <property type="match status" value="2"/>
</dbReference>
<keyword evidence="3 11" id="KW-0808">Transferase</keyword>
<dbReference type="PROSITE" id="PS50075">
    <property type="entry name" value="CARRIER"/>
    <property type="match status" value="2"/>
</dbReference>
<evidence type="ECO:0000313" key="12">
    <source>
        <dbReference type="Proteomes" id="UP000518288"/>
    </source>
</evidence>
<evidence type="ECO:0000259" key="10">
    <source>
        <dbReference type="PROSITE" id="PS52019"/>
    </source>
</evidence>
<feature type="region of interest" description="N-terminal hotdog fold" evidence="6">
    <location>
        <begin position="2533"/>
        <end position="2665"/>
    </location>
</feature>
<sequence>MKNAPGHQPDSSADAAATHAGVAAQANRLPADRMAWLVDQAVCQVLGDARSGMYLRRRALREMGLGSREMGDIRAALERGLGRPLDPLLFFRHATPEALIRHLEQAPTASSAIDRPAVAAVEPVAIIGMACRFPGGVTNPAEFWELLANGVDAITEVPPERWDMHELHGDGPGRIRSRFGGFLAGEVGRFDAPFFRIAPVEAAAMDPQQKLLLETHWEALEHAGLNPETLQGSATGLFVGTFCDDFKLIQAREPEIGLYYGTGTANAVTAGRLAYFLGTAGPAFSVDTACSASLVAVHQACQSLHMGESDLALASGVNLLLTPELSIAFSQANMLAPDGRCKTFDAGADGYVRSDGCGVVVLKRLSDAQAAGDNVLAVIRGTAINQDGASNGLTAPNGLAQEAVIRQALAVAGLDPRDIGYVEAHGTGTRLGDPIEVQALEAVYGPGRSAKQPLVVGSLKTNIGHAEAAAGIAGLIKLVLTLQHGHIPPHLHLREINPYLQASTITVPTEGRPWPAQADAPPRRAAVSAFGFSGTNAHAIVEAAPVPQPNPTEAARTTRTQHLLTLSAQGPAALHELAERYAEVLSQQPDAALPAIADTLQQGRAHLGHRLTLVAATVREAGEQVQAWLRGEDTPALVTGQPPGSGANPKVAFLFTGQGSQYLRMGGELYATEPVFRDRIDRCDRVLREVLGRSLVELLYPTHEPDHQDLLTSHPCGQAANFALECALSDLWRSWGVEPDLVLGHSLGDFAAAYTAGVLSLEDGLRLVTTRGRLMEAAHGHMLAVQASEAEVLPFLADHPHVALGVINGPQSVVLSGATDGVATIADRLTAAGLKTRWLDIPVAAHSPLLDPVLDDFAAAVAGVPLAPPRLAVVSSMTGKRIGDELADPQYWRRHLRDTVRFADGVRTLWREGCSLLVEVGPQGTLLGMAGLVLDAEAIEPAQRPLMLPSLGTGGDDLRQMLLGLGALHTRGVPIDWHAFAGHTRRTPVALPTYPFQRQPYPVPPGRRPQARSTETGATASALASSPVNDHLYVPTWARQSRTTALLAPAQAGRWLLVGDAGGVASALAGVLRGLGETVTLAGEVTLAADWLAQADAPPARGVVFVPALEDGPSEDEASDEATLEALQVRLQHSLGSLLTLVQALSLSAASGASSARLWVATHLALPVDTRQPVALMQTPMTGFGRVAALELGARWGGLVDLDSSDNPAQRARALATELLQPRPDGETEVAWRQGRRHVARLGRAPALPARDEPLALRSDGLYWITGGLGALGLQVARRLAAHGARHLLLTGRRGTVDAQTRAVLDALAADGVTVQVRAVDVADATAMRGLMDEIRAGEQTLRGVFHTAGVLDDGVLLNQDWARCSRALAAKVHGAWLLHRLTQGLGLGADLDLMVYFSSVAALLGNAGQGSYAAANAFLDGLARWRRRQGLPALSVGWGIWADAGMAMRGETLSFPGVQPMAPELGLDALARLLPQAVRFDGQVSVAALDWGALAEARPASRLHEKFVQPTASTATDRGHGTARTPLREQLQALPPARRQAPMLAWLQQVVGAQLGMTEAPDSTTGFTDLGLDSLMALKLRHRLEGELGCALPSTLAFEYRSIGALAPFLLQKLQLDTDGPTADPVIAATPLLQATTDAKDPADDGAVAVIAMACRFPGASTPEDFWTLLRDGVDRIGEIPASRWDVEALYDPQRPLPGRMYVRQGAFVEDVEQFDPLFFGISPREAAGMDPKHGLLLETAWEVLERAGIAPQQLLDSATGVFIGTGVDNHGGIHDVADLKDLDTYAITSSGHSVAAGRLAYVLGLQGPTMAIDTACSSSLVALHLAVQSLRAGECQLALAGGASLMLTPTMYVALSQMQVLAPDGRCKAFDAAADGYGRGEGGAMVLLKRLRDAQADGDTVLAVIRGSAVNHDGAASGLTVPSKHAQEKLLRQALADARVSADELAYLETHGTGTPLGDPIELRAIGTVFGNDRAEPLRVGTVKANIGHLEPAAGIAGFVKTVLALQHATIPRQIHFHTPNPHIEWDEFAVEVPVDNLPWPGGEGTRRLAGISAFGISGTNAHVIVEAAPPVVNTSAPARGTDLLVLSARSEAALNALAVRYQDHLQAHPAQALADLCRTAATGRQHHAHRLAIVASDRGELAARLGAVVDGRSGPGVLRGTAQPVAPRIAFLFTGQGSQYVGMGRSLYQTEPVFRAALDRCDALLRGRLDRPLLEILHPADPARDGEPMERAGQAQPALFALEYALACLWRAWGVEPEVMIGHSLGEIVAACLAGVFSLDDALTLVAARGRLMEALPQDGDMVALHAGEDRVRPLLAGLEDQVAIAAVNAPDRVVLSGRRDAVAGLVAQLTAQGVRSRPLQVTHAFHSPLMAPMLEDFRRVAAGLRYGRPTLPVVSNLTGRLAGDEMLSADYWVRHVREAVRFADGVATLRAQGCGIFLEIGPQPVLSSLVADTLGSDQAVTLASLRRGQADGPELLASLGALYVRGVAPDWRGVDQGHARRSVLLPTYPFQRRPCWTTRPAPRRPASLHPLIERRFELPLHDEQVFEADFSLQTQSALAEHRVFGAVVSPGAYQLAMALAAATLANGRAETPVALLEVVFPQALVLPEGGSRRVQTVIGAAPEGDGDVRQTFKVASFTPEGTARDLLTHAKGRLAPAGVPASAGHGLAALQQRCTRLGDASLVYSRAQAARIELGTPFRWIAEVWHGPAADRPEALGRLTPPIGTLDDHRLHPGLLDACFQVASLARHDEGAGTLLPFAIEALRLYRPARGEVWWCHAVQVEPDAWDLRLFDGEGELLAEVEGFAMRAAQSTAIRRTPDWHDWLYQVAWPRSPFGGAAGHLPTPAEAIGDLTVALAPRWAAEGGAAYEQCVADLEALSGAYVQAAFARAGLRLEPGTRWRTAQIARQIGVIPACHRLLGRLLAILAEQGVLRHEGGEDWTVLQAPPANDVAARVARFQADHGLPPEAVLLTRCGERLDDVLRGTQEPLELLFPGGDTSTAHRLYADSPIHRLMNAQVRDVVARLVASLPADQGLRLLEIGGGTGGTTGGLLPLLPADRTEYLFTDIGTSFIHRARERFANFPFLRGQTLDIERSPLEQGFGRHQADVVLAANVLHATRDIATTLAHVRALLQPGGHLLLLEVTERSRWVDLTFGLTDGWWRFEDQRQDHPLLDADQWRAALHAQGFTDVAVLAQSGHALIVARADAVARPLPAPAAARQWLVLADRQGVGQALAQRLHQQGDHATVLGADQTDEVRRLLASQPALHGVVHLQGLDIPDLAPQDDPVAAMTPAGASLLQVTQALLQGSPPPAGLWCVTRQAQDVTPDDPVSAVLQAGLWGMGRVIDQEHPELGCVRVDLGAGTAADADVDVETEADLLLAELNAVTPGAERERQIALRGGRRHTARLSRATVPPTEPIRCDPEASYLITGGLGGLGLATAAWLVERGARHLVLAGRRAPSEDAQSRIDALIAQGARVVVAPCDVGDRDAVVRLLAGVDPRHPLRGVVHAVGVLDDGTLLHQDWSRFVGVLTPKVRGAWYLHALTQHLPLDFFVLYSAAAGLLGNRGQANHAAANTVLDALAAHRRARGLPALAIDWGAWADIGAAAQLMRRSQAELVSRGLTAMPPDQGIAALAGLIGQPLAQVGVMAIDWGAYLQAEAMRLPYFSELLPAARAGAVTAPAPAAAVRATLRQRLADAAPQERSAELTAWLQQAVAETLRLPELPDHQTGFSDMGMDSLMTIELRRHLVKALEQPLPSTIAFEYPSIELLRDYLLREVLAEPAPAAAVEVTPAPVLVPAETTDPDDLEALSDAELDALVEQELARLDD</sequence>
<dbReference type="Gene3D" id="3.40.50.150">
    <property type="entry name" value="Vaccinia Virus protein VP39"/>
    <property type="match status" value="1"/>
</dbReference>
<dbReference type="InterPro" id="IPR049552">
    <property type="entry name" value="PKS_DH_N"/>
</dbReference>
<organism evidence="11 12">
    <name type="scientific">Sphaerotilus montanus</name>
    <dbReference type="NCBI Taxonomy" id="522889"/>
    <lineage>
        <taxon>Bacteria</taxon>
        <taxon>Pseudomonadati</taxon>
        <taxon>Pseudomonadota</taxon>
        <taxon>Betaproteobacteria</taxon>
        <taxon>Burkholderiales</taxon>
        <taxon>Sphaerotilaceae</taxon>
        <taxon>Sphaerotilus</taxon>
    </lineage>
</organism>
<dbReference type="Pfam" id="PF00109">
    <property type="entry name" value="ketoacyl-synt"/>
    <property type="match status" value="2"/>
</dbReference>
<dbReference type="FunFam" id="3.40.366.10:FF:000002">
    <property type="entry name" value="Probable polyketide synthase 2"/>
    <property type="match status" value="1"/>
</dbReference>
<name>A0A7Y9R5A5_9BURK</name>
<dbReference type="GO" id="GO:0004312">
    <property type="term" value="F:fatty acid synthase activity"/>
    <property type="evidence" value="ECO:0007669"/>
    <property type="project" value="TreeGrafter"/>
</dbReference>
<dbReference type="InterPro" id="IPR050091">
    <property type="entry name" value="PKS_NRPS_Biosynth_Enz"/>
</dbReference>
<evidence type="ECO:0000256" key="3">
    <source>
        <dbReference type="ARBA" id="ARBA00022679"/>
    </source>
</evidence>
<dbReference type="Proteomes" id="UP000518288">
    <property type="component" value="Unassembled WGS sequence"/>
</dbReference>
<dbReference type="InterPro" id="IPR016036">
    <property type="entry name" value="Malonyl_transacylase_ACP-bd"/>
</dbReference>
<dbReference type="PANTHER" id="PTHR43775">
    <property type="entry name" value="FATTY ACID SYNTHASE"/>
    <property type="match status" value="1"/>
</dbReference>
<feature type="domain" description="Ketosynthase family 3 (KS3)" evidence="9">
    <location>
        <begin position="121"/>
        <end position="543"/>
    </location>
</feature>
<dbReference type="InterPro" id="IPR018201">
    <property type="entry name" value="Ketoacyl_synth_AS"/>
</dbReference>
<dbReference type="Gene3D" id="3.10.129.110">
    <property type="entry name" value="Polyketide synthase dehydratase"/>
    <property type="match status" value="1"/>
</dbReference>
<dbReference type="InterPro" id="IPR042104">
    <property type="entry name" value="PKS_dehydratase_sf"/>
</dbReference>
<dbReference type="Pfam" id="PF02801">
    <property type="entry name" value="Ketoacyl-synt_C"/>
    <property type="match status" value="2"/>
</dbReference>
<dbReference type="SMART" id="SM00827">
    <property type="entry name" value="PKS_AT"/>
    <property type="match status" value="2"/>
</dbReference>
<dbReference type="InterPro" id="IPR001227">
    <property type="entry name" value="Ac_transferase_dom_sf"/>
</dbReference>
<dbReference type="InterPro" id="IPR029063">
    <property type="entry name" value="SAM-dependent_MTases_sf"/>
</dbReference>
<feature type="domain" description="PKS/mFAS DH" evidence="10">
    <location>
        <begin position="2533"/>
        <end position="2819"/>
    </location>
</feature>
<dbReference type="InterPro" id="IPR014031">
    <property type="entry name" value="Ketoacyl_synth_C"/>
</dbReference>
<evidence type="ECO:0000256" key="6">
    <source>
        <dbReference type="PROSITE-ProRule" id="PRU01363"/>
    </source>
</evidence>
<dbReference type="Gene3D" id="1.10.1200.10">
    <property type="entry name" value="ACP-like"/>
    <property type="match status" value="3"/>
</dbReference>
<dbReference type="InterPro" id="IPR016035">
    <property type="entry name" value="Acyl_Trfase/lysoPLipase"/>
</dbReference>
<feature type="domain" description="Carrier" evidence="8">
    <location>
        <begin position="3704"/>
        <end position="3780"/>
    </location>
</feature>
<dbReference type="CDD" id="cd08955">
    <property type="entry name" value="KR_2_FAS_SDR_x"/>
    <property type="match status" value="2"/>
</dbReference>
<dbReference type="FunFam" id="3.40.47.10:FF:000019">
    <property type="entry name" value="Polyketide synthase type I"/>
    <property type="match status" value="2"/>
</dbReference>
<gene>
    <name evidence="11" type="ORF">BDD16_004512</name>
</gene>
<dbReference type="Gene3D" id="3.40.366.10">
    <property type="entry name" value="Malonyl-Coenzyme A Acyl Carrier Protein, domain 2"/>
    <property type="match status" value="2"/>
</dbReference>
<evidence type="ECO:0000313" key="11">
    <source>
        <dbReference type="EMBL" id="NYG35450.1"/>
    </source>
</evidence>
<dbReference type="InterPro" id="IPR020841">
    <property type="entry name" value="PKS_Beta-ketoAc_synthase_dom"/>
</dbReference>
<dbReference type="Pfam" id="PF14765">
    <property type="entry name" value="PS-DH"/>
    <property type="match status" value="1"/>
</dbReference>
<dbReference type="SMART" id="SM00822">
    <property type="entry name" value="PKS_KR"/>
    <property type="match status" value="2"/>
</dbReference>
<evidence type="ECO:0000259" key="8">
    <source>
        <dbReference type="PROSITE" id="PS50075"/>
    </source>
</evidence>
<dbReference type="Pfam" id="PF00550">
    <property type="entry name" value="PP-binding"/>
    <property type="match status" value="2"/>
</dbReference>
<comment type="function">
    <text evidence="5">Involved in production of the polyketide antibiotic thailandamide.</text>
</comment>
<dbReference type="InterPro" id="IPR036736">
    <property type="entry name" value="ACP-like_sf"/>
</dbReference>
<dbReference type="SUPFAM" id="SSF52151">
    <property type="entry name" value="FabD/lysophospholipase-like"/>
    <property type="match status" value="2"/>
</dbReference>
<dbReference type="Gene3D" id="3.40.47.10">
    <property type="match status" value="2"/>
</dbReference>
<dbReference type="InterPro" id="IPR020807">
    <property type="entry name" value="PKS_DH"/>
</dbReference>
<feature type="domain" description="Ketosynthase family 3 (KS3)" evidence="9">
    <location>
        <begin position="1646"/>
        <end position="2070"/>
    </location>
</feature>
<dbReference type="SMART" id="SM00823">
    <property type="entry name" value="PKS_PP"/>
    <property type="match status" value="3"/>
</dbReference>
<dbReference type="SUPFAM" id="SSF47336">
    <property type="entry name" value="ACP-like"/>
    <property type="match status" value="3"/>
</dbReference>
<feature type="compositionally biased region" description="Polar residues" evidence="7">
    <location>
        <begin position="1011"/>
        <end position="1022"/>
    </location>
</feature>
<feature type="region of interest" description="Disordered" evidence="7">
    <location>
        <begin position="994"/>
        <end position="1022"/>
    </location>
</feature>
<keyword evidence="2" id="KW-0597">Phosphoprotein</keyword>
<dbReference type="GO" id="GO:0006633">
    <property type="term" value="P:fatty acid biosynthetic process"/>
    <property type="evidence" value="ECO:0007669"/>
    <property type="project" value="InterPro"/>
</dbReference>
<feature type="active site" description="Proton donor; for dehydratase activity" evidence="6">
    <location>
        <position position="2741"/>
    </location>
</feature>
<keyword evidence="1" id="KW-0596">Phosphopantetheine</keyword>
<evidence type="ECO:0000256" key="5">
    <source>
        <dbReference type="ARBA" id="ARBA00054155"/>
    </source>
</evidence>
<dbReference type="InterPro" id="IPR009081">
    <property type="entry name" value="PP-bd_ACP"/>
</dbReference>
<dbReference type="PROSITE" id="PS00012">
    <property type="entry name" value="PHOSPHOPANTETHEINE"/>
    <property type="match status" value="2"/>
</dbReference>
<dbReference type="PANTHER" id="PTHR43775:SF37">
    <property type="entry name" value="SI:DKEY-61P9.11"/>
    <property type="match status" value="1"/>
</dbReference>
<dbReference type="InterPro" id="IPR049900">
    <property type="entry name" value="PKS_mFAS_DH"/>
</dbReference>
<dbReference type="SUPFAM" id="SSF51735">
    <property type="entry name" value="NAD(P)-binding Rossmann-fold domains"/>
    <property type="match status" value="4"/>
</dbReference>
<evidence type="ECO:0000256" key="1">
    <source>
        <dbReference type="ARBA" id="ARBA00022450"/>
    </source>
</evidence>
<protein>
    <submittedName>
        <fullName evidence="11">Acyl transferase domain-containing protein/acyl carrier protein</fullName>
    </submittedName>
</protein>
<dbReference type="Gene3D" id="3.30.70.250">
    <property type="entry name" value="Malonyl-CoA ACP transacylase, ACP-binding"/>
    <property type="match status" value="1"/>
</dbReference>
<evidence type="ECO:0000256" key="7">
    <source>
        <dbReference type="SAM" id="MobiDB-lite"/>
    </source>
</evidence>
<dbReference type="Pfam" id="PF08242">
    <property type="entry name" value="Methyltransf_12"/>
    <property type="match status" value="1"/>
</dbReference>
<dbReference type="InterPro" id="IPR014030">
    <property type="entry name" value="Ketoacyl_synth_N"/>
</dbReference>
<proteinExistence type="predicted"/>
<dbReference type="GO" id="GO:0004315">
    <property type="term" value="F:3-oxoacyl-[acyl-carrier-protein] synthase activity"/>
    <property type="evidence" value="ECO:0007669"/>
    <property type="project" value="InterPro"/>
</dbReference>
<dbReference type="InterPro" id="IPR006162">
    <property type="entry name" value="Ppantetheine_attach_site"/>
</dbReference>
<dbReference type="SMART" id="SM01294">
    <property type="entry name" value="PKS_PP_betabranch"/>
    <property type="match status" value="1"/>
</dbReference>
<dbReference type="InterPro" id="IPR036291">
    <property type="entry name" value="NAD(P)-bd_dom_sf"/>
</dbReference>
<dbReference type="GO" id="GO:0031177">
    <property type="term" value="F:phosphopantetheine binding"/>
    <property type="evidence" value="ECO:0007669"/>
    <property type="project" value="InterPro"/>
</dbReference>
<keyword evidence="12" id="KW-1185">Reference proteome</keyword>
<dbReference type="Pfam" id="PF21089">
    <property type="entry name" value="PKS_DH_N"/>
    <property type="match status" value="1"/>
</dbReference>
<evidence type="ECO:0000259" key="9">
    <source>
        <dbReference type="PROSITE" id="PS52004"/>
    </source>
</evidence>
<dbReference type="SUPFAM" id="SSF53901">
    <property type="entry name" value="Thiolase-like"/>
    <property type="match status" value="2"/>
</dbReference>
<feature type="domain" description="Carrier" evidence="8">
    <location>
        <begin position="1542"/>
        <end position="1615"/>
    </location>
</feature>
<keyword evidence="4" id="KW-0511">Multifunctional enzyme</keyword>
<dbReference type="InterPro" id="IPR013968">
    <property type="entry name" value="PKS_KR"/>
</dbReference>
<dbReference type="Gene3D" id="3.40.50.720">
    <property type="entry name" value="NAD(P)-binding Rossmann-like Domain"/>
    <property type="match status" value="2"/>
</dbReference>
<dbReference type="CDD" id="cd00833">
    <property type="entry name" value="PKS"/>
    <property type="match status" value="2"/>
</dbReference>